<accession>A0ABS9SPN2</accession>
<dbReference type="InterPro" id="IPR015996">
    <property type="entry name" value="UCP028451"/>
</dbReference>
<name>A0ABS9SPN2_9BACT</name>
<evidence type="ECO:0000313" key="1">
    <source>
        <dbReference type="EMBL" id="MCH5600358.1"/>
    </source>
</evidence>
<dbReference type="Proteomes" id="UP001202248">
    <property type="component" value="Unassembled WGS sequence"/>
</dbReference>
<dbReference type="PANTHER" id="PTHR36452">
    <property type="entry name" value="CHROMOSOME 12, WHOLE GENOME SHOTGUN SEQUENCE"/>
    <property type="match status" value="1"/>
</dbReference>
<proteinExistence type="predicted"/>
<sequence length="221" mass="25111">MLQLSTIKFLKALKLNNNKPWFDENRKAYEAARQDFADFIDQVIQTFAKKDPSIAHLKAKDCMFRINRDIRFSKDKTPYKTNFGASINSEGKKSMTAGYYFHLEPGASFTGGGMWQPPADMLAKVRQEIDYGLKDFEKIISSKKFKATYGSLTIEDGQVLMRVPKGYESDNPAAEYLKHKSFIATMNIADSDLTNKTLVTTVYNAFETLQPLNGFLNRALE</sequence>
<gene>
    <name evidence="1" type="ORF">MKP09_21785</name>
</gene>
<organism evidence="1 2">
    <name type="scientific">Niabella ginsengisoli</name>
    <dbReference type="NCBI Taxonomy" id="522298"/>
    <lineage>
        <taxon>Bacteria</taxon>
        <taxon>Pseudomonadati</taxon>
        <taxon>Bacteroidota</taxon>
        <taxon>Chitinophagia</taxon>
        <taxon>Chitinophagales</taxon>
        <taxon>Chitinophagaceae</taxon>
        <taxon>Niabella</taxon>
    </lineage>
</organism>
<comment type="caution">
    <text evidence="1">The sequence shown here is derived from an EMBL/GenBank/DDBJ whole genome shotgun (WGS) entry which is preliminary data.</text>
</comment>
<dbReference type="EMBL" id="JAKWBL010000004">
    <property type="protein sequence ID" value="MCH5600358.1"/>
    <property type="molecule type" value="Genomic_DNA"/>
</dbReference>
<dbReference type="PANTHER" id="PTHR36452:SF1">
    <property type="entry name" value="DUF2461 DOMAIN-CONTAINING PROTEIN"/>
    <property type="match status" value="1"/>
</dbReference>
<reference evidence="1 2" key="1">
    <citation type="submission" date="2022-02" db="EMBL/GenBank/DDBJ databases">
        <authorList>
            <person name="Min J."/>
        </authorList>
    </citation>
    <scope>NUCLEOTIDE SEQUENCE [LARGE SCALE GENOMIC DNA]</scope>
    <source>
        <strain evidence="1 2">GR10-1</strain>
    </source>
</reference>
<dbReference type="PIRSF" id="PIRSF028451">
    <property type="entry name" value="UCP028451"/>
    <property type="match status" value="1"/>
</dbReference>
<dbReference type="InterPro" id="IPR012808">
    <property type="entry name" value="CHP02453"/>
</dbReference>
<protein>
    <submittedName>
        <fullName evidence="1">DUF2461 domain-containing protein</fullName>
    </submittedName>
</protein>
<dbReference type="Pfam" id="PF09365">
    <property type="entry name" value="DUF2461"/>
    <property type="match status" value="1"/>
</dbReference>
<keyword evidence="2" id="KW-1185">Reference proteome</keyword>
<dbReference type="NCBIfam" id="TIGR02453">
    <property type="entry name" value="TIGR02453 family protein"/>
    <property type="match status" value="1"/>
</dbReference>
<evidence type="ECO:0000313" key="2">
    <source>
        <dbReference type="Proteomes" id="UP001202248"/>
    </source>
</evidence>
<dbReference type="RefSeq" id="WP_240832446.1">
    <property type="nucleotide sequence ID" value="NZ_JAKWBL010000004.1"/>
</dbReference>